<dbReference type="PIRSF" id="PIRSF000390">
    <property type="entry name" value="PLP_StrS"/>
    <property type="match status" value="1"/>
</dbReference>
<sequence>MFHLFQKIQMVVHTSIFNRYFLDTVVVIPIASPQLGSEERAAVDRVLRSGIIAQGPEVSHFEKEFADMCGVKHAIATSNGTTAGHLAMLANDIGPGDEVITTPFTFFATASVIMMTGATPVFVDVEEDGFCLDPEQVEQSVTEKTKAIQPVHLYGELANIPPLVEIAEKCNLLLIEDSAQAHNAQSWEGKAGSFGDTGWFSFYPTKNMTTSEGGMITTDDSGIAERCRAMRAHGMTAQYQHTEFGYNYRMTDVSAAIGRVQLSKLESFNSRRCEIAKRYNEALSGCVTVPENRRGHVFHQYTIRCEHRNQLQEHLMDNGVGSGIYYPSLLYHYPPMSSLKANCPNAERLIAEVLSLPVHPALTDQDVSVVIEAVTSFFG</sequence>
<dbReference type="PANTHER" id="PTHR30244:SF34">
    <property type="entry name" value="DTDP-4-AMINO-4,6-DIDEOXYGALACTOSE TRANSAMINASE"/>
    <property type="match status" value="1"/>
</dbReference>
<reference evidence="1" key="1">
    <citation type="submission" date="2018-05" db="EMBL/GenBank/DDBJ databases">
        <authorList>
            <person name="Lanie J.A."/>
            <person name="Ng W.-L."/>
            <person name="Kazmierczak K.M."/>
            <person name="Andrzejewski T.M."/>
            <person name="Davidsen T.M."/>
            <person name="Wayne K.J."/>
            <person name="Tettelin H."/>
            <person name="Glass J.I."/>
            <person name="Rusch D."/>
            <person name="Podicherti R."/>
            <person name="Tsui H.-C.T."/>
            <person name="Winkler M.E."/>
        </authorList>
    </citation>
    <scope>NUCLEOTIDE SEQUENCE</scope>
</reference>
<organism evidence="1">
    <name type="scientific">marine metagenome</name>
    <dbReference type="NCBI Taxonomy" id="408172"/>
    <lineage>
        <taxon>unclassified sequences</taxon>
        <taxon>metagenomes</taxon>
        <taxon>ecological metagenomes</taxon>
    </lineage>
</organism>
<dbReference type="InterPro" id="IPR000653">
    <property type="entry name" value="DegT/StrS_aminotransferase"/>
</dbReference>
<protein>
    <recommendedName>
        <fullName evidence="2">Aminotransferase DegT</fullName>
    </recommendedName>
</protein>
<dbReference type="Gene3D" id="3.40.640.10">
    <property type="entry name" value="Type I PLP-dependent aspartate aminotransferase-like (Major domain)"/>
    <property type="match status" value="1"/>
</dbReference>
<dbReference type="GO" id="GO:0000271">
    <property type="term" value="P:polysaccharide biosynthetic process"/>
    <property type="evidence" value="ECO:0007669"/>
    <property type="project" value="TreeGrafter"/>
</dbReference>
<dbReference type="SUPFAM" id="SSF53383">
    <property type="entry name" value="PLP-dependent transferases"/>
    <property type="match status" value="1"/>
</dbReference>
<dbReference type="CDD" id="cd00616">
    <property type="entry name" value="AHBA_syn"/>
    <property type="match status" value="1"/>
</dbReference>
<proteinExistence type="predicted"/>
<dbReference type="AlphaFoldDB" id="A0A381XI69"/>
<accession>A0A381XI69</accession>
<dbReference type="GO" id="GO:0030170">
    <property type="term" value="F:pyridoxal phosphate binding"/>
    <property type="evidence" value="ECO:0007669"/>
    <property type="project" value="TreeGrafter"/>
</dbReference>
<dbReference type="Gene3D" id="3.90.1150.10">
    <property type="entry name" value="Aspartate Aminotransferase, domain 1"/>
    <property type="match status" value="1"/>
</dbReference>
<dbReference type="Pfam" id="PF01041">
    <property type="entry name" value="DegT_DnrJ_EryC1"/>
    <property type="match status" value="1"/>
</dbReference>
<gene>
    <name evidence="1" type="ORF">METZ01_LOCUS117308</name>
</gene>
<dbReference type="InterPro" id="IPR015421">
    <property type="entry name" value="PyrdxlP-dep_Trfase_major"/>
</dbReference>
<dbReference type="InterPro" id="IPR015422">
    <property type="entry name" value="PyrdxlP-dep_Trfase_small"/>
</dbReference>
<dbReference type="PANTHER" id="PTHR30244">
    <property type="entry name" value="TRANSAMINASE"/>
    <property type="match status" value="1"/>
</dbReference>
<dbReference type="InterPro" id="IPR015424">
    <property type="entry name" value="PyrdxlP-dep_Trfase"/>
</dbReference>
<evidence type="ECO:0000313" key="1">
    <source>
        <dbReference type="EMBL" id="SVA64454.1"/>
    </source>
</evidence>
<name>A0A381XI69_9ZZZZ</name>
<dbReference type="GO" id="GO:0008483">
    <property type="term" value="F:transaminase activity"/>
    <property type="evidence" value="ECO:0007669"/>
    <property type="project" value="TreeGrafter"/>
</dbReference>
<dbReference type="EMBL" id="UINC01015278">
    <property type="protein sequence ID" value="SVA64454.1"/>
    <property type="molecule type" value="Genomic_DNA"/>
</dbReference>
<evidence type="ECO:0008006" key="2">
    <source>
        <dbReference type="Google" id="ProtNLM"/>
    </source>
</evidence>